<dbReference type="EC" id="3.1.-.-" evidence="2"/>
<evidence type="ECO:0000259" key="1">
    <source>
        <dbReference type="Pfam" id="PF00149"/>
    </source>
</evidence>
<protein>
    <submittedName>
        <fullName evidence="2">Ligase-associated DNA damage response endonuclease PdeM</fullName>
        <ecNumber evidence="2">3.1.-.-</ecNumber>
    </submittedName>
</protein>
<feature type="domain" description="Calcineurin-like phosphoesterase" evidence="1">
    <location>
        <begin position="24"/>
        <end position="148"/>
    </location>
</feature>
<gene>
    <name evidence="2" type="primary">pdeM</name>
    <name evidence="2" type="ORF">ACFSQ0_09560</name>
</gene>
<dbReference type="GO" id="GO:0016874">
    <property type="term" value="F:ligase activity"/>
    <property type="evidence" value="ECO:0007669"/>
    <property type="project" value="UniProtKB-KW"/>
</dbReference>
<dbReference type="GO" id="GO:0004519">
    <property type="term" value="F:endonuclease activity"/>
    <property type="evidence" value="ECO:0007669"/>
    <property type="project" value="UniProtKB-KW"/>
</dbReference>
<dbReference type="InterPro" id="IPR004843">
    <property type="entry name" value="Calcineurin-like_PHP"/>
</dbReference>
<dbReference type="PIRSF" id="PIRSF000887">
    <property type="entry name" value="Pesterase_MJ0037"/>
    <property type="match status" value="1"/>
</dbReference>
<proteinExistence type="predicted"/>
<dbReference type="PANTHER" id="PTHR39323">
    <property type="entry name" value="BLR1149 PROTEIN"/>
    <property type="match status" value="1"/>
</dbReference>
<dbReference type="Gene3D" id="3.60.21.10">
    <property type="match status" value="1"/>
</dbReference>
<dbReference type="EMBL" id="JBHULZ010000041">
    <property type="protein sequence ID" value="MFD2698237.1"/>
    <property type="molecule type" value="Genomic_DNA"/>
</dbReference>
<keyword evidence="2" id="KW-0255">Endonuclease</keyword>
<dbReference type="SUPFAM" id="SSF56300">
    <property type="entry name" value="Metallo-dependent phosphatases"/>
    <property type="match status" value="1"/>
</dbReference>
<dbReference type="InterPro" id="IPR024173">
    <property type="entry name" value="Pesterase_MJ0037-like"/>
</dbReference>
<dbReference type="Pfam" id="PF00149">
    <property type="entry name" value="Metallophos"/>
    <property type="match status" value="1"/>
</dbReference>
<evidence type="ECO:0000313" key="2">
    <source>
        <dbReference type="EMBL" id="MFD2698237.1"/>
    </source>
</evidence>
<dbReference type="GO" id="GO:0016787">
    <property type="term" value="F:hydrolase activity"/>
    <property type="evidence" value="ECO:0007669"/>
    <property type="project" value="UniProtKB-KW"/>
</dbReference>
<dbReference type="PANTHER" id="PTHR39323:SF1">
    <property type="entry name" value="BLR1149 PROTEIN"/>
    <property type="match status" value="1"/>
</dbReference>
<dbReference type="NCBIfam" id="TIGR04123">
    <property type="entry name" value="P_estr_lig_assc"/>
    <property type="match status" value="1"/>
</dbReference>
<dbReference type="RefSeq" id="WP_379047478.1">
    <property type="nucleotide sequence ID" value="NZ_JBHULZ010000041.1"/>
</dbReference>
<evidence type="ECO:0000313" key="3">
    <source>
        <dbReference type="Proteomes" id="UP001597357"/>
    </source>
</evidence>
<dbReference type="InterPro" id="IPR029052">
    <property type="entry name" value="Metallo-depent_PP-like"/>
</dbReference>
<reference evidence="3" key="1">
    <citation type="journal article" date="2019" name="Int. J. Syst. Evol. Microbiol.">
        <title>The Global Catalogue of Microorganisms (GCM) 10K type strain sequencing project: providing services to taxonomists for standard genome sequencing and annotation.</title>
        <authorList>
            <consortium name="The Broad Institute Genomics Platform"/>
            <consortium name="The Broad Institute Genome Sequencing Center for Infectious Disease"/>
            <person name="Wu L."/>
            <person name="Ma J."/>
        </authorList>
    </citation>
    <scope>NUCLEOTIDE SEQUENCE [LARGE SCALE GENOMIC DNA]</scope>
    <source>
        <strain evidence="3">KCTC 42255</strain>
    </source>
</reference>
<keyword evidence="2" id="KW-0436">Ligase</keyword>
<organism evidence="2 3">
    <name type="scientific">Mesonia sediminis</name>
    <dbReference type="NCBI Taxonomy" id="1703946"/>
    <lineage>
        <taxon>Bacteria</taxon>
        <taxon>Pseudomonadati</taxon>
        <taxon>Bacteroidota</taxon>
        <taxon>Flavobacteriia</taxon>
        <taxon>Flavobacteriales</taxon>
        <taxon>Flavobacteriaceae</taxon>
        <taxon>Mesonia</taxon>
    </lineage>
</organism>
<name>A0ABW5SGE3_9FLAO</name>
<dbReference type="Proteomes" id="UP001597357">
    <property type="component" value="Unassembled WGS sequence"/>
</dbReference>
<dbReference type="InterPro" id="IPR026336">
    <property type="entry name" value="PdeM-like"/>
</dbReference>
<keyword evidence="3" id="KW-1185">Reference proteome</keyword>
<keyword evidence="2" id="KW-0378">Hydrolase</keyword>
<sequence>MITIKNQHFTPDASGVLFWENKEILLVADVHFGKIAHFRKFGSAVPSAAIIANFQKLDEAIKKYNPRKLIFLGDLFHSDYNQEFELFECWVQQQNCSILLIKGNHDVVHPSFFKKANLEVLPHLIIGDFYLTHKPEHKPGYFTLCGHLHPGYALRGLGKQKLKLPCFYQAKNQLILPAFGTFTGLYLVEPKANESVYVCAQQEVIRVQ</sequence>
<accession>A0ABW5SGE3</accession>
<comment type="caution">
    <text evidence="2">The sequence shown here is derived from an EMBL/GenBank/DDBJ whole genome shotgun (WGS) entry which is preliminary data.</text>
</comment>
<keyword evidence="2" id="KW-0540">Nuclease</keyword>